<dbReference type="AlphaFoldDB" id="A0A381V3K4"/>
<dbReference type="Gene3D" id="1.25.40.10">
    <property type="entry name" value="Tetratricopeptide repeat domain"/>
    <property type="match status" value="1"/>
</dbReference>
<reference evidence="2" key="1">
    <citation type="submission" date="2018-05" db="EMBL/GenBank/DDBJ databases">
        <authorList>
            <person name="Lanie J.A."/>
            <person name="Ng W.-L."/>
            <person name="Kazmierczak K.M."/>
            <person name="Andrzejewski T.M."/>
            <person name="Davidsen T.M."/>
            <person name="Wayne K.J."/>
            <person name="Tettelin H."/>
            <person name="Glass J.I."/>
            <person name="Rusch D."/>
            <person name="Podicherti R."/>
            <person name="Tsui H.-C.T."/>
            <person name="Winkler M.E."/>
        </authorList>
    </citation>
    <scope>NUCLEOTIDE SEQUENCE</scope>
</reference>
<name>A0A381V3K4_9ZZZZ</name>
<accession>A0A381V3K4</accession>
<evidence type="ECO:0008006" key="3">
    <source>
        <dbReference type="Google" id="ProtNLM"/>
    </source>
</evidence>
<sequence>MIDLKNKTALEFYFADHFDTVLFPVLADIYLKEDDLIRAKKVCEIGLGYNPKHAEGLYTFARVHLAEGNLKGAEKVLITLLNTGSIHLQGYIMLAGIQQKLKRGVNTIESSWKEVLKIDPHHSEGLEYLQKLKKKSKSGNKTKKKNTRKKSLGTPRPMKAEDLESLSISPKLATFTLVKVLEDQGLFYQALDVLDILEKKGKNTKRITLEKIRIQNRLPHHKD</sequence>
<feature type="compositionally biased region" description="Basic residues" evidence="1">
    <location>
        <begin position="133"/>
        <end position="151"/>
    </location>
</feature>
<gene>
    <name evidence="2" type="ORF">METZ01_LOCUS87395</name>
</gene>
<organism evidence="2">
    <name type="scientific">marine metagenome</name>
    <dbReference type="NCBI Taxonomy" id="408172"/>
    <lineage>
        <taxon>unclassified sequences</taxon>
        <taxon>metagenomes</taxon>
        <taxon>ecological metagenomes</taxon>
    </lineage>
</organism>
<feature type="region of interest" description="Disordered" evidence="1">
    <location>
        <begin position="133"/>
        <end position="159"/>
    </location>
</feature>
<protein>
    <recommendedName>
        <fullName evidence="3">Tetratricopeptide repeat protein</fullName>
    </recommendedName>
</protein>
<dbReference type="EMBL" id="UINC01007673">
    <property type="protein sequence ID" value="SVA34541.1"/>
    <property type="molecule type" value="Genomic_DNA"/>
</dbReference>
<evidence type="ECO:0000256" key="1">
    <source>
        <dbReference type="SAM" id="MobiDB-lite"/>
    </source>
</evidence>
<dbReference type="SUPFAM" id="SSF48452">
    <property type="entry name" value="TPR-like"/>
    <property type="match status" value="1"/>
</dbReference>
<proteinExistence type="predicted"/>
<evidence type="ECO:0000313" key="2">
    <source>
        <dbReference type="EMBL" id="SVA34541.1"/>
    </source>
</evidence>
<dbReference type="InterPro" id="IPR011990">
    <property type="entry name" value="TPR-like_helical_dom_sf"/>
</dbReference>